<proteinExistence type="predicted"/>
<dbReference type="RefSeq" id="XP_016231958.1">
    <property type="nucleotide sequence ID" value="XM_016383335.1"/>
</dbReference>
<dbReference type="Proteomes" id="UP000053328">
    <property type="component" value="Unassembled WGS sequence"/>
</dbReference>
<protein>
    <submittedName>
        <fullName evidence="1">Uncharacterized protein</fullName>
    </submittedName>
</protein>
<name>A0A0D1ZFG0_9EURO</name>
<dbReference type="GeneID" id="27336097"/>
<dbReference type="HOGENOM" id="CLU_1390067_0_0_1"/>
<sequence>MRSAWQRCSELGLSNIEFRDLITHIPPPTIERLPEDKSWLIPLCVIQDDKLCKMRFMYQNLDEFVELIHNGTMVEIRDAFALSAAVDPWMGLLMEESGLESMDAIMYNDWNVEKPVIGLSGWTLKRRARNYLIATATASSIKILYERNMVGPVSILKLDDYTDSNSHELLTRIWHEFRNSHGIGGWDVGSGNQMASDNGSAA</sequence>
<dbReference type="AlphaFoldDB" id="A0A0D1ZFG0"/>
<dbReference type="VEuPathDB" id="FungiDB:PV08_09014"/>
<organism evidence="1 2">
    <name type="scientific">Exophiala spinifera</name>
    <dbReference type="NCBI Taxonomy" id="91928"/>
    <lineage>
        <taxon>Eukaryota</taxon>
        <taxon>Fungi</taxon>
        <taxon>Dikarya</taxon>
        <taxon>Ascomycota</taxon>
        <taxon>Pezizomycotina</taxon>
        <taxon>Eurotiomycetes</taxon>
        <taxon>Chaetothyriomycetidae</taxon>
        <taxon>Chaetothyriales</taxon>
        <taxon>Herpotrichiellaceae</taxon>
        <taxon>Exophiala</taxon>
    </lineage>
</organism>
<reference evidence="1 2" key="1">
    <citation type="submission" date="2015-01" db="EMBL/GenBank/DDBJ databases">
        <title>The Genome Sequence of Exophiala spinifera CBS89968.</title>
        <authorList>
            <consortium name="The Broad Institute Genomics Platform"/>
            <person name="Cuomo C."/>
            <person name="de Hoog S."/>
            <person name="Gorbushina A."/>
            <person name="Stielow B."/>
            <person name="Teixiera M."/>
            <person name="Abouelleil A."/>
            <person name="Chapman S.B."/>
            <person name="Priest M."/>
            <person name="Young S.K."/>
            <person name="Wortman J."/>
            <person name="Nusbaum C."/>
            <person name="Birren B."/>
        </authorList>
    </citation>
    <scope>NUCLEOTIDE SEQUENCE [LARGE SCALE GENOMIC DNA]</scope>
    <source>
        <strain evidence="1 2">CBS 89968</strain>
    </source>
</reference>
<keyword evidence="2" id="KW-1185">Reference proteome</keyword>
<dbReference type="EMBL" id="KN847498">
    <property type="protein sequence ID" value="KIW11742.1"/>
    <property type="molecule type" value="Genomic_DNA"/>
</dbReference>
<dbReference type="OrthoDB" id="10314101at2759"/>
<evidence type="ECO:0000313" key="2">
    <source>
        <dbReference type="Proteomes" id="UP000053328"/>
    </source>
</evidence>
<accession>A0A0D1ZFG0</accession>
<evidence type="ECO:0000313" key="1">
    <source>
        <dbReference type="EMBL" id="KIW11742.1"/>
    </source>
</evidence>
<gene>
    <name evidence="1" type="ORF">PV08_09014</name>
</gene>